<dbReference type="Proteomes" id="UP000005877">
    <property type="component" value="Chromosome"/>
</dbReference>
<dbReference type="RefSeq" id="WP_014586438.1">
    <property type="nucleotide sequence ID" value="NC_017527.1"/>
</dbReference>
<protein>
    <submittedName>
        <fullName evidence="10">Efflux ABC transporter, permease protein</fullName>
    </submittedName>
</protein>
<feature type="transmembrane region" description="Helical" evidence="7">
    <location>
        <begin position="374"/>
        <end position="393"/>
    </location>
</feature>
<evidence type="ECO:0000313" key="11">
    <source>
        <dbReference type="Proteomes" id="UP000005877"/>
    </source>
</evidence>
<sequence length="409" mass="43656">MRPEDMMEYVLLSFRADRRRAFMSSLGIIIGVISIVALLSVGQGLYGGVSEQFGDMDMDLISVRPGSGMGMGMGPGPGGRPASTPGEPAEFDDRDVKIIGNVLGVDAAYPLKNSRALLSFRGDNASVTVVGISPANHEDMRDSLARGRFLAESDYRAAVVSHEVAEELFRMKISPGNQIRIYSDEKSRYMDLKVVGVLEEDEDPSYASGGGIYIAHRAMKELLDAENYNYDSIIVRARDSAEVEEVAEKVDKALSRIHRNEAYSVEALSTMFESVLEVLNMIKYALAGIGGVSLIVGAIGISNVMMLTVKERTSEIGVMKAIGATAWDVRALYLLDAGMLGLASSIVGIILGALVSKLVGGVAMIPTEVTVQSVALGLLFGVLITTAAGIYPANRAAILDPIEALRGKG</sequence>
<proteinExistence type="inferred from homology"/>
<evidence type="ECO:0000256" key="7">
    <source>
        <dbReference type="SAM" id="Phobius"/>
    </source>
</evidence>
<evidence type="ECO:0000256" key="4">
    <source>
        <dbReference type="ARBA" id="ARBA00022989"/>
    </source>
</evidence>
<gene>
    <name evidence="10" type="ordered locus">Mhar_0882</name>
</gene>
<feature type="transmembrane region" description="Helical" evidence="7">
    <location>
        <begin position="284"/>
        <end position="309"/>
    </location>
</feature>
<dbReference type="GO" id="GO:0005886">
    <property type="term" value="C:plasma membrane"/>
    <property type="evidence" value="ECO:0007669"/>
    <property type="project" value="UniProtKB-SubCell"/>
</dbReference>
<organism evidence="10 11">
    <name type="scientific">Methanothrix harundinacea (strain 6Ac)</name>
    <name type="common">Methanosaeta harundinacea</name>
    <dbReference type="NCBI Taxonomy" id="1110509"/>
    <lineage>
        <taxon>Archaea</taxon>
        <taxon>Methanobacteriati</taxon>
        <taxon>Methanobacteriota</taxon>
        <taxon>Stenosarchaea group</taxon>
        <taxon>Methanomicrobia</taxon>
        <taxon>Methanotrichales</taxon>
        <taxon>Methanotrichaceae</taxon>
        <taxon>Methanothrix</taxon>
    </lineage>
</organism>
<dbReference type="KEGG" id="mhi:Mhar_0882"/>
<comment type="subcellular location">
    <subcellularLocation>
        <location evidence="1">Cell membrane</location>
        <topology evidence="1">Multi-pass membrane protein</topology>
    </subcellularLocation>
</comment>
<evidence type="ECO:0000256" key="5">
    <source>
        <dbReference type="ARBA" id="ARBA00023136"/>
    </source>
</evidence>
<evidence type="ECO:0000256" key="6">
    <source>
        <dbReference type="ARBA" id="ARBA00038076"/>
    </source>
</evidence>
<name>G7WLF0_METH6</name>
<keyword evidence="3 7" id="KW-0812">Transmembrane</keyword>
<evidence type="ECO:0000256" key="3">
    <source>
        <dbReference type="ARBA" id="ARBA00022692"/>
    </source>
</evidence>
<evidence type="ECO:0000256" key="2">
    <source>
        <dbReference type="ARBA" id="ARBA00022475"/>
    </source>
</evidence>
<keyword evidence="2" id="KW-1003">Cell membrane</keyword>
<dbReference type="GeneID" id="12510051"/>
<dbReference type="PATRIC" id="fig|1110509.7.peg.983"/>
<dbReference type="InterPro" id="IPR025857">
    <property type="entry name" value="MacB_PCD"/>
</dbReference>
<feature type="transmembrane region" description="Helical" evidence="7">
    <location>
        <begin position="330"/>
        <end position="354"/>
    </location>
</feature>
<dbReference type="EMBL" id="CP003117">
    <property type="protein sequence ID" value="AET64253.1"/>
    <property type="molecule type" value="Genomic_DNA"/>
</dbReference>
<accession>G7WLF0</accession>
<evidence type="ECO:0000313" key="10">
    <source>
        <dbReference type="EMBL" id="AET64253.1"/>
    </source>
</evidence>
<dbReference type="Pfam" id="PF02687">
    <property type="entry name" value="FtsX"/>
    <property type="match status" value="1"/>
</dbReference>
<dbReference type="InterPro" id="IPR003838">
    <property type="entry name" value="ABC3_permease_C"/>
</dbReference>
<dbReference type="AlphaFoldDB" id="G7WLF0"/>
<dbReference type="OrthoDB" id="11469at2157"/>
<dbReference type="PANTHER" id="PTHR30572">
    <property type="entry name" value="MEMBRANE COMPONENT OF TRANSPORTER-RELATED"/>
    <property type="match status" value="1"/>
</dbReference>
<dbReference type="STRING" id="1110509.Mhar_0882"/>
<feature type="transmembrane region" description="Helical" evidence="7">
    <location>
        <begin position="21"/>
        <end position="46"/>
    </location>
</feature>
<feature type="domain" description="MacB-like periplasmic core" evidence="9">
    <location>
        <begin position="22"/>
        <end position="252"/>
    </location>
</feature>
<feature type="domain" description="ABC3 transporter permease C-terminal" evidence="8">
    <location>
        <begin position="289"/>
        <end position="399"/>
    </location>
</feature>
<dbReference type="PANTHER" id="PTHR30572:SF4">
    <property type="entry name" value="ABC TRANSPORTER PERMEASE YTRF"/>
    <property type="match status" value="1"/>
</dbReference>
<reference evidence="10 11" key="1">
    <citation type="journal article" date="2012" name="PLoS ONE">
        <title>The genome characteristics and predicted function of methyl-group oxidation pathway in the obligate aceticlastic methanogens, Methanosaeta spp.</title>
        <authorList>
            <person name="Zhu J."/>
            <person name="Zheng H."/>
            <person name="Ai G."/>
            <person name="Zhang G."/>
            <person name="Liu D."/>
            <person name="Liu X."/>
            <person name="Dong X."/>
        </authorList>
    </citation>
    <scope>NUCLEOTIDE SEQUENCE [LARGE SCALE GENOMIC DNA]</scope>
    <source>
        <strain evidence="10 11">6Ac</strain>
    </source>
</reference>
<evidence type="ECO:0000259" key="8">
    <source>
        <dbReference type="Pfam" id="PF02687"/>
    </source>
</evidence>
<evidence type="ECO:0000256" key="1">
    <source>
        <dbReference type="ARBA" id="ARBA00004651"/>
    </source>
</evidence>
<evidence type="ECO:0000259" key="9">
    <source>
        <dbReference type="Pfam" id="PF12704"/>
    </source>
</evidence>
<keyword evidence="5 7" id="KW-0472">Membrane</keyword>
<dbReference type="InterPro" id="IPR050250">
    <property type="entry name" value="Macrolide_Exporter_MacB"/>
</dbReference>
<dbReference type="HOGENOM" id="CLU_000604_8_0_2"/>
<comment type="similarity">
    <text evidence="6">Belongs to the ABC-4 integral membrane protein family.</text>
</comment>
<dbReference type="Pfam" id="PF12704">
    <property type="entry name" value="MacB_PCD"/>
    <property type="match status" value="1"/>
</dbReference>
<keyword evidence="11" id="KW-1185">Reference proteome</keyword>
<dbReference type="GO" id="GO:0022857">
    <property type="term" value="F:transmembrane transporter activity"/>
    <property type="evidence" value="ECO:0007669"/>
    <property type="project" value="TreeGrafter"/>
</dbReference>
<keyword evidence="4 7" id="KW-1133">Transmembrane helix</keyword>